<organism evidence="3 4">
    <name type="scientific">Perkinsus chesapeaki</name>
    <name type="common">Clam parasite</name>
    <name type="synonym">Perkinsus andrewsi</name>
    <dbReference type="NCBI Taxonomy" id="330153"/>
    <lineage>
        <taxon>Eukaryota</taxon>
        <taxon>Sar</taxon>
        <taxon>Alveolata</taxon>
        <taxon>Perkinsozoa</taxon>
        <taxon>Perkinsea</taxon>
        <taxon>Perkinsida</taxon>
        <taxon>Perkinsidae</taxon>
        <taxon>Perkinsus</taxon>
    </lineage>
</organism>
<dbReference type="PANTHER" id="PTHR12992">
    <property type="entry name" value="NUDIX HYDROLASE"/>
    <property type="match status" value="1"/>
</dbReference>
<proteinExistence type="predicted"/>
<keyword evidence="4" id="KW-1185">Reference proteome</keyword>
<dbReference type="InterPro" id="IPR045121">
    <property type="entry name" value="CoAse"/>
</dbReference>
<evidence type="ECO:0000259" key="2">
    <source>
        <dbReference type="PROSITE" id="PS51462"/>
    </source>
</evidence>
<sequence>MSSLTLPEIAARLAQQSPLLSAAKLAVKSRAMVACILRPGPRLVDSAEMLLIRRAAREGDPWSGQTAFPGGRCDLEDGGCDLATVTREVQEEIGLNLANEEHYRLLGRIRDLETFRSNRAVRMVVGCFVFEQLRPEPLELAVNEVAACGWLPVAAVACAREEDVKEVQWSIPNADPAYWYFRLLGLTEVTLPSLVVSLKDATKASPDVEVTSLNLWGITMCFTQILTMDTSRALLPYRTVPIVGWRVPHIFNPLIHDLTFSLYRAACRKEDLTEHASGIILSYLRFFHCLCGAAAFTAAAGLSYLGIRSKL</sequence>
<gene>
    <name evidence="3" type="ORF">FOL47_004254</name>
</gene>
<dbReference type="Proteomes" id="UP000591131">
    <property type="component" value="Unassembled WGS sequence"/>
</dbReference>
<dbReference type="OrthoDB" id="77989at2759"/>
<name>A0A7J6M513_PERCH</name>
<accession>A0A7J6M513</accession>
<dbReference type="AlphaFoldDB" id="A0A7J6M513"/>
<evidence type="ECO:0000313" key="3">
    <source>
        <dbReference type="EMBL" id="KAF4666141.1"/>
    </source>
</evidence>
<dbReference type="InterPro" id="IPR015797">
    <property type="entry name" value="NUDIX_hydrolase-like_dom_sf"/>
</dbReference>
<dbReference type="Pfam" id="PF00293">
    <property type="entry name" value="NUDIX"/>
    <property type="match status" value="1"/>
</dbReference>
<feature type="domain" description="Nudix hydrolase" evidence="2">
    <location>
        <begin position="27"/>
        <end position="172"/>
    </location>
</feature>
<keyword evidence="1" id="KW-0812">Transmembrane</keyword>
<keyword evidence="1" id="KW-0472">Membrane</keyword>
<dbReference type="GO" id="GO:0010945">
    <property type="term" value="F:coenzyme A diphosphatase activity"/>
    <property type="evidence" value="ECO:0007669"/>
    <property type="project" value="InterPro"/>
</dbReference>
<dbReference type="SUPFAM" id="SSF55811">
    <property type="entry name" value="Nudix"/>
    <property type="match status" value="1"/>
</dbReference>
<reference evidence="3 4" key="1">
    <citation type="submission" date="2020-04" db="EMBL/GenBank/DDBJ databases">
        <title>Perkinsus chesapeaki whole genome sequence.</title>
        <authorList>
            <person name="Bogema D.R."/>
        </authorList>
    </citation>
    <scope>NUCLEOTIDE SEQUENCE [LARGE SCALE GENOMIC DNA]</scope>
    <source>
        <strain evidence="3">ATCC PRA-425</strain>
    </source>
</reference>
<dbReference type="CDD" id="cd03426">
    <property type="entry name" value="NUDIX_CoAse_Nudt7"/>
    <property type="match status" value="1"/>
</dbReference>
<feature type="transmembrane region" description="Helical" evidence="1">
    <location>
        <begin position="283"/>
        <end position="307"/>
    </location>
</feature>
<evidence type="ECO:0000313" key="4">
    <source>
        <dbReference type="Proteomes" id="UP000591131"/>
    </source>
</evidence>
<comment type="caution">
    <text evidence="3">The sequence shown here is derived from an EMBL/GenBank/DDBJ whole genome shotgun (WGS) entry which is preliminary data.</text>
</comment>
<dbReference type="InterPro" id="IPR000086">
    <property type="entry name" value="NUDIX_hydrolase_dom"/>
</dbReference>
<dbReference type="PANTHER" id="PTHR12992:SF44">
    <property type="entry name" value="NUDIX HYDROLASE DOMAIN-CONTAINING PROTEIN"/>
    <property type="match status" value="1"/>
</dbReference>
<keyword evidence="1" id="KW-1133">Transmembrane helix</keyword>
<dbReference type="EMBL" id="JAAPAO010000242">
    <property type="protein sequence ID" value="KAF4666141.1"/>
    <property type="molecule type" value="Genomic_DNA"/>
</dbReference>
<dbReference type="Gene3D" id="3.90.79.10">
    <property type="entry name" value="Nucleoside Triphosphate Pyrophosphohydrolase"/>
    <property type="match status" value="1"/>
</dbReference>
<evidence type="ECO:0000256" key="1">
    <source>
        <dbReference type="SAM" id="Phobius"/>
    </source>
</evidence>
<dbReference type="PROSITE" id="PS51462">
    <property type="entry name" value="NUDIX"/>
    <property type="match status" value="1"/>
</dbReference>
<protein>
    <recommendedName>
        <fullName evidence="2">Nudix hydrolase domain-containing protein</fullName>
    </recommendedName>
</protein>